<dbReference type="OrthoDB" id="5296954at2"/>
<name>A0A545TYP6_9PROT</name>
<dbReference type="InterPro" id="IPR024409">
    <property type="entry name" value="DUF3833"/>
</dbReference>
<comment type="caution">
    <text evidence="1">The sequence shown here is derived from an EMBL/GenBank/DDBJ whole genome shotgun (WGS) entry which is preliminary data.</text>
</comment>
<keyword evidence="2" id="KW-1185">Reference proteome</keyword>
<accession>A0A545TYP6</accession>
<organism evidence="1 2">
    <name type="scientific">Denitrobaculum tricleocarpae</name>
    <dbReference type="NCBI Taxonomy" id="2591009"/>
    <lineage>
        <taxon>Bacteria</taxon>
        <taxon>Pseudomonadati</taxon>
        <taxon>Pseudomonadota</taxon>
        <taxon>Alphaproteobacteria</taxon>
        <taxon>Rhodospirillales</taxon>
        <taxon>Rhodospirillaceae</taxon>
        <taxon>Denitrobaculum</taxon>
    </lineage>
</organism>
<reference evidence="1 2" key="1">
    <citation type="submission" date="2019-06" db="EMBL/GenBank/DDBJ databases">
        <title>Whole genome sequence for Rhodospirillaceae sp. R148.</title>
        <authorList>
            <person name="Wang G."/>
        </authorList>
    </citation>
    <scope>NUCLEOTIDE SEQUENCE [LARGE SCALE GENOMIC DNA]</scope>
    <source>
        <strain evidence="1 2">R148</strain>
    </source>
</reference>
<dbReference type="EMBL" id="VHSH01000002">
    <property type="protein sequence ID" value="TQV82345.1"/>
    <property type="molecule type" value="Genomic_DNA"/>
</dbReference>
<proteinExistence type="predicted"/>
<dbReference type="AlphaFoldDB" id="A0A545TYP6"/>
<dbReference type="Proteomes" id="UP000315252">
    <property type="component" value="Unassembled WGS sequence"/>
</dbReference>
<evidence type="ECO:0000313" key="2">
    <source>
        <dbReference type="Proteomes" id="UP000315252"/>
    </source>
</evidence>
<protein>
    <submittedName>
        <fullName evidence="1">DUF3833 domain-containing protein</fullName>
    </submittedName>
</protein>
<dbReference type="Pfam" id="PF12915">
    <property type="entry name" value="DUF3833"/>
    <property type="match status" value="1"/>
</dbReference>
<evidence type="ECO:0000313" key="1">
    <source>
        <dbReference type="EMBL" id="TQV82345.1"/>
    </source>
</evidence>
<sequence>MDMEVRSLTKPQLRLEEYFPGRTRAYGIFQDRFGKLRRRFLVEIAGTLNGSLLTLVENFCYDDGEREQRTWSIKCLDHGLYEGHTDGVLGTAQGAGQENVLNWSYSFALPIGERRWKVRFNDWFFLHEDDVLFNRAEISKFGIRLGEATMVFHKLD</sequence>
<gene>
    <name evidence="1" type="ORF">FKG95_05940</name>
</gene>